<dbReference type="EMBL" id="BNBO01000006">
    <property type="protein sequence ID" value="GHH65564.1"/>
    <property type="molecule type" value="Genomic_DNA"/>
</dbReference>
<dbReference type="AlphaFoldDB" id="A0A919KMR3"/>
<comment type="caution">
    <text evidence="3">The sequence shown here is derived from an EMBL/GenBank/DDBJ whole genome shotgun (WGS) entry which is preliminary data.</text>
</comment>
<keyword evidence="2" id="KW-1133">Transmembrane helix</keyword>
<evidence type="ECO:0000313" key="4">
    <source>
        <dbReference type="Proteomes" id="UP000617734"/>
    </source>
</evidence>
<evidence type="ECO:0000313" key="3">
    <source>
        <dbReference type="EMBL" id="GHH65564.1"/>
    </source>
</evidence>
<organism evidence="3 4">
    <name type="scientific">Kitasatospora indigofera</name>
    <dbReference type="NCBI Taxonomy" id="67307"/>
    <lineage>
        <taxon>Bacteria</taxon>
        <taxon>Bacillati</taxon>
        <taxon>Actinomycetota</taxon>
        <taxon>Actinomycetes</taxon>
        <taxon>Kitasatosporales</taxon>
        <taxon>Streptomycetaceae</taxon>
        <taxon>Kitasatospora</taxon>
    </lineage>
</organism>
<dbReference type="GeneID" id="95352312"/>
<keyword evidence="2" id="KW-0812">Transmembrane</keyword>
<feature type="transmembrane region" description="Helical" evidence="2">
    <location>
        <begin position="55"/>
        <end position="76"/>
    </location>
</feature>
<keyword evidence="4" id="KW-1185">Reference proteome</keyword>
<reference evidence="3" key="2">
    <citation type="submission" date="2020-09" db="EMBL/GenBank/DDBJ databases">
        <authorList>
            <person name="Sun Q."/>
            <person name="Ohkuma M."/>
        </authorList>
    </citation>
    <scope>NUCLEOTIDE SEQUENCE</scope>
    <source>
        <strain evidence="3">JCM 4646</strain>
    </source>
</reference>
<dbReference type="RefSeq" id="WP_190210286.1">
    <property type="nucleotide sequence ID" value="NZ_BNBO01000006.1"/>
</dbReference>
<sequence length="105" mass="10613">MTDPEAGAEPAAKAGLFDLRRILALLFAVYGTVLTVMGATVTSQSDLDRAGGVNVNLWVGVGMLLGAAAFAGWAALRPIRLPPGPAHPEGADGPDGPDPAGPDPR</sequence>
<feature type="compositionally biased region" description="Pro residues" evidence="1">
    <location>
        <begin position="96"/>
        <end position="105"/>
    </location>
</feature>
<protein>
    <submittedName>
        <fullName evidence="3">Uncharacterized protein</fullName>
    </submittedName>
</protein>
<proteinExistence type="predicted"/>
<gene>
    <name evidence="3" type="ORF">GCM10018781_18270</name>
</gene>
<keyword evidence="2" id="KW-0472">Membrane</keyword>
<evidence type="ECO:0000256" key="1">
    <source>
        <dbReference type="SAM" id="MobiDB-lite"/>
    </source>
</evidence>
<name>A0A919KMR3_9ACTN</name>
<evidence type="ECO:0000256" key="2">
    <source>
        <dbReference type="SAM" id="Phobius"/>
    </source>
</evidence>
<dbReference type="Proteomes" id="UP000617734">
    <property type="component" value="Unassembled WGS sequence"/>
</dbReference>
<reference evidence="3" key="1">
    <citation type="journal article" date="2014" name="Int. J. Syst. Evol. Microbiol.">
        <title>Complete genome sequence of Corynebacterium casei LMG S-19264T (=DSM 44701T), isolated from a smear-ripened cheese.</title>
        <authorList>
            <consortium name="US DOE Joint Genome Institute (JGI-PGF)"/>
            <person name="Walter F."/>
            <person name="Albersmeier A."/>
            <person name="Kalinowski J."/>
            <person name="Ruckert C."/>
        </authorList>
    </citation>
    <scope>NUCLEOTIDE SEQUENCE</scope>
    <source>
        <strain evidence="3">JCM 4646</strain>
    </source>
</reference>
<accession>A0A919KMR3</accession>
<feature type="transmembrane region" description="Helical" evidence="2">
    <location>
        <begin position="22"/>
        <end position="43"/>
    </location>
</feature>
<feature type="region of interest" description="Disordered" evidence="1">
    <location>
        <begin position="81"/>
        <end position="105"/>
    </location>
</feature>